<dbReference type="STRING" id="641665.GCA_002104455_00613"/>
<feature type="binding site" evidence="6">
    <location>
        <position position="146"/>
    </location>
    <ligand>
        <name>[4Fe-4S] cluster</name>
        <dbReference type="ChEBI" id="CHEBI:49883"/>
        <label>3</label>
    </ligand>
</feature>
<evidence type="ECO:0000256" key="3">
    <source>
        <dbReference type="ARBA" id="ARBA00022737"/>
    </source>
</evidence>
<evidence type="ECO:0000256" key="6">
    <source>
        <dbReference type="HAMAP-Rule" id="MF_02201"/>
    </source>
</evidence>
<feature type="binding site" evidence="6">
    <location>
        <position position="150"/>
    </location>
    <ligand>
        <name>[4Fe-4S] cluster</name>
        <dbReference type="ChEBI" id="CHEBI:49883"/>
        <label>3</label>
    </ligand>
</feature>
<dbReference type="RefSeq" id="WP_085283086.1">
    <property type="nucleotide sequence ID" value="NZ_FOBI01000001.1"/>
</dbReference>
<dbReference type="CDD" id="cd10564">
    <property type="entry name" value="NapF_like"/>
    <property type="match status" value="1"/>
</dbReference>
<evidence type="ECO:0000256" key="1">
    <source>
        <dbReference type="ARBA" id="ARBA00022485"/>
    </source>
</evidence>
<comment type="similarity">
    <text evidence="6">Belongs to the NapF family.</text>
</comment>
<dbReference type="PROSITE" id="PS51379">
    <property type="entry name" value="4FE4S_FER_2"/>
    <property type="match status" value="2"/>
</dbReference>
<evidence type="ECO:0000256" key="4">
    <source>
        <dbReference type="ARBA" id="ARBA00023004"/>
    </source>
</evidence>
<dbReference type="GO" id="GO:0005737">
    <property type="term" value="C:cytoplasm"/>
    <property type="evidence" value="ECO:0007669"/>
    <property type="project" value="UniProtKB-SubCell"/>
</dbReference>
<feature type="binding site" evidence="6">
    <location>
        <position position="143"/>
    </location>
    <ligand>
        <name>[4Fe-4S] cluster</name>
        <dbReference type="ChEBI" id="CHEBI:49883"/>
        <label>3</label>
    </ligand>
</feature>
<comment type="cofactor">
    <cofactor evidence="6">
        <name>[4Fe-4S] cluster</name>
        <dbReference type="ChEBI" id="CHEBI:49883"/>
    </cofactor>
</comment>
<organism evidence="8 9">
    <name type="scientific">Colwellia chukchiensis</name>
    <dbReference type="NCBI Taxonomy" id="641665"/>
    <lineage>
        <taxon>Bacteria</taxon>
        <taxon>Pseudomonadati</taxon>
        <taxon>Pseudomonadota</taxon>
        <taxon>Gammaproteobacteria</taxon>
        <taxon>Alteromonadales</taxon>
        <taxon>Colwelliaceae</taxon>
        <taxon>Colwellia</taxon>
    </lineage>
</organism>
<keyword evidence="9" id="KW-1185">Reference proteome</keyword>
<feature type="binding site" evidence="6">
    <location>
        <position position="42"/>
    </location>
    <ligand>
        <name>[4Fe-4S] cluster</name>
        <dbReference type="ChEBI" id="CHEBI:49883"/>
        <label>1</label>
    </ligand>
</feature>
<evidence type="ECO:0000313" key="8">
    <source>
        <dbReference type="EMBL" id="SEK33136.1"/>
    </source>
</evidence>
<comment type="subunit">
    <text evidence="6">Interacts with the cytoplasmic NapA precursor.</text>
</comment>
<keyword evidence="2 6" id="KW-0479">Metal-binding</keyword>
<comment type="subcellular location">
    <subcellularLocation>
        <location evidence="6">Cytoplasm</location>
    </subcellularLocation>
</comment>
<dbReference type="InterPro" id="IPR004496">
    <property type="entry name" value="NapF"/>
</dbReference>
<keyword evidence="6" id="KW-0963">Cytoplasm</keyword>
<reference evidence="9" key="1">
    <citation type="submission" date="2016-10" db="EMBL/GenBank/DDBJ databases">
        <authorList>
            <person name="Varghese N."/>
            <person name="Submissions S."/>
        </authorList>
    </citation>
    <scope>NUCLEOTIDE SEQUENCE [LARGE SCALE GENOMIC DNA]</scope>
    <source>
        <strain evidence="9">CGMCC 1.9127</strain>
    </source>
</reference>
<feature type="binding site" evidence="6">
    <location>
        <position position="140"/>
    </location>
    <ligand>
        <name>[4Fe-4S] cluster</name>
        <dbReference type="ChEBI" id="CHEBI:49883"/>
        <label>3</label>
    </ligand>
</feature>
<feature type="binding site" evidence="6">
    <location>
        <position position="68"/>
    </location>
    <ligand>
        <name>[4Fe-4S] cluster</name>
        <dbReference type="ChEBI" id="CHEBI:49883"/>
        <label>2</label>
    </ligand>
</feature>
<feature type="domain" description="4Fe-4S ferredoxin-type" evidence="7">
    <location>
        <begin position="27"/>
        <end position="56"/>
    </location>
</feature>
<proteinExistence type="inferred from homology"/>
<evidence type="ECO:0000256" key="2">
    <source>
        <dbReference type="ARBA" id="ARBA00022723"/>
    </source>
</evidence>
<keyword evidence="5 6" id="KW-0411">Iron-sulfur</keyword>
<dbReference type="InterPro" id="IPR017896">
    <property type="entry name" value="4Fe4S_Fe-S-bd"/>
</dbReference>
<evidence type="ECO:0000313" key="9">
    <source>
        <dbReference type="Proteomes" id="UP000199297"/>
    </source>
</evidence>
<feature type="binding site" evidence="6">
    <location>
        <position position="39"/>
    </location>
    <ligand>
        <name>[4Fe-4S] cluster</name>
        <dbReference type="ChEBI" id="CHEBI:49883"/>
        <label>1</label>
    </ligand>
</feature>
<dbReference type="GO" id="GO:0051539">
    <property type="term" value="F:4 iron, 4 sulfur cluster binding"/>
    <property type="evidence" value="ECO:0007669"/>
    <property type="project" value="UniProtKB-UniRule"/>
</dbReference>
<dbReference type="OrthoDB" id="9808559at2"/>
<dbReference type="Pfam" id="PF12838">
    <property type="entry name" value="Fer4_7"/>
    <property type="match status" value="1"/>
</dbReference>
<keyword evidence="1 6" id="KW-0004">4Fe-4S</keyword>
<feature type="domain" description="4Fe-4S ferredoxin-type" evidence="7">
    <location>
        <begin position="131"/>
        <end position="160"/>
    </location>
</feature>
<evidence type="ECO:0000259" key="7">
    <source>
        <dbReference type="PROSITE" id="PS51379"/>
    </source>
</evidence>
<dbReference type="GO" id="GO:0046872">
    <property type="term" value="F:metal ion binding"/>
    <property type="evidence" value="ECO:0007669"/>
    <property type="project" value="UniProtKB-KW"/>
</dbReference>
<dbReference type="NCBIfam" id="TIGR00402">
    <property type="entry name" value="napF"/>
    <property type="match status" value="1"/>
</dbReference>
<feature type="binding site" evidence="6">
    <location>
        <position position="74"/>
    </location>
    <ligand>
        <name>[4Fe-4S] cluster</name>
        <dbReference type="ChEBI" id="CHEBI:49883"/>
        <label>2</label>
    </ligand>
</feature>
<feature type="binding site" evidence="6">
    <location>
        <position position="36"/>
    </location>
    <ligand>
        <name>[4Fe-4S] cluster</name>
        <dbReference type="ChEBI" id="CHEBI:49883"/>
        <label>1</label>
    </ligand>
</feature>
<dbReference type="InterPro" id="IPR017900">
    <property type="entry name" value="4Fe4S_Fe_S_CS"/>
</dbReference>
<feature type="binding site" evidence="6">
    <location>
        <position position="46"/>
    </location>
    <ligand>
        <name>[4Fe-4S] cluster</name>
        <dbReference type="ChEBI" id="CHEBI:49883"/>
        <label>1</label>
    </ligand>
</feature>
<accession>A0A1H7G464</accession>
<dbReference type="EMBL" id="FOBI01000001">
    <property type="protein sequence ID" value="SEK33136.1"/>
    <property type="molecule type" value="Genomic_DNA"/>
</dbReference>
<dbReference type="AlphaFoldDB" id="A0A1H7G464"/>
<evidence type="ECO:0000256" key="5">
    <source>
        <dbReference type="ARBA" id="ARBA00023014"/>
    </source>
</evidence>
<keyword evidence="3 6" id="KW-0677">Repeat</keyword>
<dbReference type="PROSITE" id="PS00198">
    <property type="entry name" value="4FE4S_FER_1"/>
    <property type="match status" value="1"/>
</dbReference>
<keyword evidence="4 6" id="KW-0408">Iron</keyword>
<comment type="function">
    <text evidence="6">Could be involved in the maturation of NapA, the catalytic subunit of the periplasmic nitrate reductase, before its export into the periplasm.</text>
</comment>
<sequence length="167" mass="17954">MVDLGRRNFMRAKQVTSAAPVRLPWVVEEAVFTAGCSQCGDCISACEENIIIKGDGGFPEVNFSLGECTFCQQCVVACEEPLFHSLETTPWQLEISIAASCITTKQVHCQICQDSCEPEAITFTYRHGSVPQPEISKADCTGCGACVAVCPESAIKLSTSSLGVNHE</sequence>
<dbReference type="Proteomes" id="UP000199297">
    <property type="component" value="Unassembled WGS sequence"/>
</dbReference>
<gene>
    <name evidence="6" type="primary">napF</name>
    <name evidence="8" type="ORF">SAMN05216262_10190</name>
</gene>
<dbReference type="HAMAP" id="MF_02201">
    <property type="entry name" value="NapF"/>
    <property type="match status" value="1"/>
</dbReference>
<protein>
    <recommendedName>
        <fullName evidence="6">Ferredoxin-type protein NapF</fullName>
    </recommendedName>
</protein>
<dbReference type="Gene3D" id="3.30.70.20">
    <property type="match status" value="2"/>
</dbReference>
<dbReference type="SUPFAM" id="SSF46548">
    <property type="entry name" value="alpha-helical ferredoxin"/>
    <property type="match status" value="1"/>
</dbReference>
<feature type="binding site" evidence="6">
    <location>
        <position position="78"/>
    </location>
    <ligand>
        <name>[4Fe-4S] cluster</name>
        <dbReference type="ChEBI" id="CHEBI:49883"/>
        <label>2</label>
    </ligand>
</feature>
<name>A0A1H7G464_9GAMM</name>
<feature type="binding site" evidence="6">
    <location>
        <position position="71"/>
    </location>
    <ligand>
        <name>[4Fe-4S] cluster</name>
        <dbReference type="ChEBI" id="CHEBI:49883"/>
        <label>2</label>
    </ligand>
</feature>
<dbReference type="Pfam" id="PF13187">
    <property type="entry name" value="Fer4_9"/>
    <property type="match status" value="1"/>
</dbReference>